<sequence length="84" mass="9768">MGWSPTGRGQGRDSVRDTLWQNAVRIDEYMDEFAYDPTKDPHVRDSLKRKPKCLQKPEEVIPATAEEIHAIFDAVDKKRKEKLK</sequence>
<comment type="caution">
    <text evidence="1">The sequence shown here is derived from an EMBL/GenBank/DDBJ whole genome shotgun (WGS) entry which is preliminary data.</text>
</comment>
<reference evidence="1" key="1">
    <citation type="journal article" date="2015" name="Nature">
        <title>Complex archaea that bridge the gap between prokaryotes and eukaryotes.</title>
        <authorList>
            <person name="Spang A."/>
            <person name="Saw J.H."/>
            <person name="Jorgensen S.L."/>
            <person name="Zaremba-Niedzwiedzka K."/>
            <person name="Martijn J."/>
            <person name="Lind A.E."/>
            <person name="van Eijk R."/>
            <person name="Schleper C."/>
            <person name="Guy L."/>
            <person name="Ettema T.J."/>
        </authorList>
    </citation>
    <scope>NUCLEOTIDE SEQUENCE</scope>
</reference>
<dbReference type="EMBL" id="LAZR01005255">
    <property type="protein sequence ID" value="KKN01489.1"/>
    <property type="molecule type" value="Genomic_DNA"/>
</dbReference>
<protein>
    <submittedName>
        <fullName evidence="1">Uncharacterized protein</fullName>
    </submittedName>
</protein>
<dbReference type="AlphaFoldDB" id="A0A0F9M6Z4"/>
<accession>A0A0F9M6Z4</accession>
<evidence type="ECO:0000313" key="1">
    <source>
        <dbReference type="EMBL" id="KKN01489.1"/>
    </source>
</evidence>
<name>A0A0F9M6Z4_9ZZZZ</name>
<proteinExistence type="predicted"/>
<organism evidence="1">
    <name type="scientific">marine sediment metagenome</name>
    <dbReference type="NCBI Taxonomy" id="412755"/>
    <lineage>
        <taxon>unclassified sequences</taxon>
        <taxon>metagenomes</taxon>
        <taxon>ecological metagenomes</taxon>
    </lineage>
</organism>
<gene>
    <name evidence="1" type="ORF">LCGC14_1127180</name>
</gene>